<keyword evidence="5" id="KW-1185">Reference proteome</keyword>
<comment type="caution">
    <text evidence="4">The sequence shown here is derived from an EMBL/GenBank/DDBJ whole genome shotgun (WGS) entry which is preliminary data.</text>
</comment>
<dbReference type="EMBL" id="JABBNT010000004">
    <property type="protein sequence ID" value="NMM45679.1"/>
    <property type="molecule type" value="Genomic_DNA"/>
</dbReference>
<dbReference type="InterPro" id="IPR050197">
    <property type="entry name" value="Aldolase_class_II_sugar_metab"/>
</dbReference>
<keyword evidence="2" id="KW-0456">Lyase</keyword>
<evidence type="ECO:0000256" key="1">
    <source>
        <dbReference type="ARBA" id="ARBA00022723"/>
    </source>
</evidence>
<dbReference type="GO" id="GO:0046872">
    <property type="term" value="F:metal ion binding"/>
    <property type="evidence" value="ECO:0007669"/>
    <property type="project" value="UniProtKB-KW"/>
</dbReference>
<evidence type="ECO:0000313" key="5">
    <source>
        <dbReference type="Proteomes" id="UP000539372"/>
    </source>
</evidence>
<proteinExistence type="predicted"/>
<dbReference type="PANTHER" id="PTHR22789">
    <property type="entry name" value="FUCULOSE PHOSPHATE ALDOLASE"/>
    <property type="match status" value="1"/>
</dbReference>
<dbReference type="Gene3D" id="3.40.225.10">
    <property type="entry name" value="Class II aldolase/adducin N-terminal domain"/>
    <property type="match status" value="1"/>
</dbReference>
<dbReference type="SMART" id="SM01007">
    <property type="entry name" value="Aldolase_II"/>
    <property type="match status" value="1"/>
</dbReference>
<gene>
    <name evidence="4" type="ORF">HH303_14375</name>
</gene>
<dbReference type="GO" id="GO:0019323">
    <property type="term" value="P:pentose catabolic process"/>
    <property type="evidence" value="ECO:0007669"/>
    <property type="project" value="TreeGrafter"/>
</dbReference>
<dbReference type="SUPFAM" id="SSF53639">
    <property type="entry name" value="AraD/HMP-PK domain-like"/>
    <property type="match status" value="1"/>
</dbReference>
<dbReference type="RefSeq" id="WP_169626066.1">
    <property type="nucleotide sequence ID" value="NZ_JABBNT010000004.1"/>
</dbReference>
<dbReference type="PANTHER" id="PTHR22789:SF0">
    <property type="entry name" value="3-OXO-TETRONATE 4-PHOSPHATE DECARBOXYLASE-RELATED"/>
    <property type="match status" value="1"/>
</dbReference>
<evidence type="ECO:0000256" key="2">
    <source>
        <dbReference type="ARBA" id="ARBA00023239"/>
    </source>
</evidence>
<dbReference type="Proteomes" id="UP000539372">
    <property type="component" value="Unassembled WGS sequence"/>
</dbReference>
<name>A0A7Y0E1T0_9PROT</name>
<evidence type="ECO:0000313" key="4">
    <source>
        <dbReference type="EMBL" id="NMM45679.1"/>
    </source>
</evidence>
<keyword evidence="1" id="KW-0479">Metal-binding</keyword>
<protein>
    <submittedName>
        <fullName evidence="4">Class II aldolase/adducin family protein</fullName>
    </submittedName>
</protein>
<dbReference type="GO" id="GO:0016832">
    <property type="term" value="F:aldehyde-lyase activity"/>
    <property type="evidence" value="ECO:0007669"/>
    <property type="project" value="TreeGrafter"/>
</dbReference>
<dbReference type="GO" id="GO:0005829">
    <property type="term" value="C:cytosol"/>
    <property type="evidence" value="ECO:0007669"/>
    <property type="project" value="TreeGrafter"/>
</dbReference>
<reference evidence="4 5" key="1">
    <citation type="submission" date="2020-04" db="EMBL/GenBank/DDBJ databases">
        <title>Rhodospirillaceae bacterium KN72 isolated from deep sea.</title>
        <authorList>
            <person name="Zhang D.-C."/>
        </authorList>
    </citation>
    <scope>NUCLEOTIDE SEQUENCE [LARGE SCALE GENOMIC DNA]</scope>
    <source>
        <strain evidence="4 5">KN72</strain>
    </source>
</reference>
<dbReference type="Pfam" id="PF00596">
    <property type="entry name" value="Aldolase_II"/>
    <property type="match status" value="1"/>
</dbReference>
<dbReference type="InterPro" id="IPR001303">
    <property type="entry name" value="Aldolase_II/adducin_N"/>
</dbReference>
<dbReference type="AlphaFoldDB" id="A0A7Y0E1T0"/>
<dbReference type="InterPro" id="IPR036409">
    <property type="entry name" value="Aldolase_II/adducin_N_sf"/>
</dbReference>
<accession>A0A7Y0E1T0</accession>
<feature type="domain" description="Class II aldolase/adducin N-terminal" evidence="3">
    <location>
        <begin position="13"/>
        <end position="196"/>
    </location>
</feature>
<organism evidence="4 5">
    <name type="scientific">Pacificispira spongiicola</name>
    <dbReference type="NCBI Taxonomy" id="2729598"/>
    <lineage>
        <taxon>Bacteria</taxon>
        <taxon>Pseudomonadati</taxon>
        <taxon>Pseudomonadota</taxon>
        <taxon>Alphaproteobacteria</taxon>
        <taxon>Rhodospirillales</taxon>
        <taxon>Rhodospirillaceae</taxon>
        <taxon>Pacificispira</taxon>
    </lineage>
</organism>
<sequence length="237" mass="26075">MSTELTPIEEARRDVVLGNHILAMEGVLDVFGHVSVRHPERPDRFFLSRSTSPAQVTDETLLEFDLDGKIVSGDGHPYLERFIHSEIYRARPDVGSVIHHHAPAVLPFAVTGVPLRPVFHMGAVAGEISPIWDSQDDFGDTSMLVFNQPMGASLAKCLGPHPTALLKRHGAICVGESVPRAVHVTVCMRDNAQLLMQSLAMGEVDYLSPGEVEKSAKVNGYGRPLERAWSHWVRRCG</sequence>
<evidence type="ECO:0000259" key="3">
    <source>
        <dbReference type="SMART" id="SM01007"/>
    </source>
</evidence>